<keyword evidence="3 8" id="KW-0812">Transmembrane</keyword>
<feature type="transmembrane region" description="Helical" evidence="8">
    <location>
        <begin position="362"/>
        <end position="390"/>
    </location>
</feature>
<evidence type="ECO:0000256" key="5">
    <source>
        <dbReference type="ARBA" id="ARBA00022989"/>
    </source>
</evidence>
<feature type="chain" id="PRO_5042609592" evidence="9">
    <location>
        <begin position="22"/>
        <end position="694"/>
    </location>
</feature>
<evidence type="ECO:0000256" key="9">
    <source>
        <dbReference type="SAM" id="SignalP"/>
    </source>
</evidence>
<gene>
    <name evidence="11" type="ORF">F6S82_02520</name>
</gene>
<comment type="subcellular location">
    <subcellularLocation>
        <location evidence="1">Cell membrane</location>
        <topology evidence="1">Multi-pass membrane protein</topology>
    </subcellularLocation>
</comment>
<protein>
    <submittedName>
        <fullName evidence="11">Thiol:disulfide interchange protein</fullName>
    </submittedName>
</protein>
<dbReference type="InterPro" id="IPR036929">
    <property type="entry name" value="DsbDN_sf"/>
</dbReference>
<evidence type="ECO:0000313" key="11">
    <source>
        <dbReference type="EMBL" id="KAA9050825.1"/>
    </source>
</evidence>
<dbReference type="PANTHER" id="PTHR32234:SF0">
    <property type="entry name" value="THIOL:DISULFIDE INTERCHANGE PROTEIN DSBD"/>
    <property type="match status" value="1"/>
</dbReference>
<evidence type="ECO:0000256" key="4">
    <source>
        <dbReference type="ARBA" id="ARBA00022748"/>
    </source>
</evidence>
<dbReference type="InterPro" id="IPR028250">
    <property type="entry name" value="DsbDN"/>
</dbReference>
<dbReference type="Gene3D" id="2.60.40.1250">
    <property type="entry name" value="Thiol:disulfide interchange protein DsbD, N-terminal domain"/>
    <property type="match status" value="1"/>
</dbReference>
<evidence type="ECO:0000256" key="7">
    <source>
        <dbReference type="SAM" id="MobiDB-lite"/>
    </source>
</evidence>
<dbReference type="Gene3D" id="3.40.30.10">
    <property type="entry name" value="Glutaredoxin"/>
    <property type="match status" value="1"/>
</dbReference>
<keyword evidence="9" id="KW-0732">Signal</keyword>
<dbReference type="Pfam" id="PF13899">
    <property type="entry name" value="Thioredoxin_7"/>
    <property type="match status" value="1"/>
</dbReference>
<feature type="compositionally biased region" description="Basic and acidic residues" evidence="7">
    <location>
        <begin position="163"/>
        <end position="184"/>
    </location>
</feature>
<feature type="transmembrane region" description="Helical" evidence="8">
    <location>
        <begin position="320"/>
        <end position="341"/>
    </location>
</feature>
<dbReference type="Proteomes" id="UP000327007">
    <property type="component" value="Unassembled WGS sequence"/>
</dbReference>
<dbReference type="InterPro" id="IPR003834">
    <property type="entry name" value="Cyt_c_assmbl_TM_dom"/>
</dbReference>
<name>A0AAI9S8D7_9BACE</name>
<dbReference type="Pfam" id="PF11412">
    <property type="entry name" value="DsbD_N"/>
    <property type="match status" value="1"/>
</dbReference>
<dbReference type="PROSITE" id="PS51352">
    <property type="entry name" value="THIOREDOXIN_2"/>
    <property type="match status" value="1"/>
</dbReference>
<feature type="signal peptide" evidence="9">
    <location>
        <begin position="1"/>
        <end position="21"/>
    </location>
</feature>
<feature type="transmembrane region" description="Helical" evidence="8">
    <location>
        <begin position="402"/>
        <end position="422"/>
    </location>
</feature>
<reference evidence="12" key="1">
    <citation type="journal article" date="2018" name="J. Anim. Genet.">
        <title>Acquired interbacterial defense systems protect against interspecies antagonism in the human gut microbiome.</title>
        <authorList>
            <person name="Ross B.D."/>
            <person name="Verster A.J."/>
            <person name="Radey M.C."/>
            <person name="Schmidtke D.T."/>
            <person name="Pope C.E."/>
            <person name="Hoffman L.R."/>
            <person name="Hajjar A."/>
            <person name="Peterson S.B."/>
            <person name="Borenstein E."/>
            <person name="Mougous J."/>
        </authorList>
    </citation>
    <scope>NUCLEOTIDE SEQUENCE [LARGE SCALE GENOMIC DNA]</scope>
    <source>
        <strain evidence="12">H204</strain>
    </source>
</reference>
<keyword evidence="2" id="KW-1003">Cell membrane</keyword>
<keyword evidence="4" id="KW-0201">Cytochrome c-type biogenesis</keyword>
<evidence type="ECO:0000256" key="8">
    <source>
        <dbReference type="SAM" id="Phobius"/>
    </source>
</evidence>
<dbReference type="InterPro" id="IPR036249">
    <property type="entry name" value="Thioredoxin-like_sf"/>
</dbReference>
<evidence type="ECO:0000313" key="12">
    <source>
        <dbReference type="Proteomes" id="UP000327007"/>
    </source>
</evidence>
<dbReference type="SUPFAM" id="SSF52833">
    <property type="entry name" value="Thioredoxin-like"/>
    <property type="match status" value="1"/>
</dbReference>
<dbReference type="GO" id="GO:0005886">
    <property type="term" value="C:plasma membrane"/>
    <property type="evidence" value="ECO:0007669"/>
    <property type="project" value="UniProtKB-SubCell"/>
</dbReference>
<proteinExistence type="predicted"/>
<evidence type="ECO:0000256" key="1">
    <source>
        <dbReference type="ARBA" id="ARBA00004651"/>
    </source>
</evidence>
<organism evidence="11 12">
    <name type="scientific">Bacteroides xylanisolvens</name>
    <dbReference type="NCBI Taxonomy" id="371601"/>
    <lineage>
        <taxon>Bacteria</taxon>
        <taxon>Pseudomonadati</taxon>
        <taxon>Bacteroidota</taxon>
        <taxon>Bacteroidia</taxon>
        <taxon>Bacteroidales</taxon>
        <taxon>Bacteroidaceae</taxon>
        <taxon>Bacteroides</taxon>
    </lineage>
</organism>
<dbReference type="InterPro" id="IPR013766">
    <property type="entry name" value="Thioredoxin_domain"/>
</dbReference>
<comment type="caution">
    <text evidence="11">The sequence shown here is derived from an EMBL/GenBank/DDBJ whole genome shotgun (WGS) entry which is preliminary data.</text>
</comment>
<dbReference type="Pfam" id="PF02683">
    <property type="entry name" value="DsbD_TM"/>
    <property type="match status" value="1"/>
</dbReference>
<sequence>MKMRKIISFLLLSFVVYALQAQIKDPVKFKTELTPLSDTEAEVVFTAAIDKGWHVYSTDLGDGGPISATFNVDNKSGVELVGKLKPVGKEVATFDKLFEMKVRYFENTAKFVQKVKFTGGAYAIEGYLEYGACDDESCLPPTQVPFKFSGVAKAGNAAATKTEQSKAEQPEQKVVDKADKKEEATPVASKDSSAMMELVPATTTEAATDIQPAVASSELWKPVISDLQALGEEHGQEDMSWIYIFITGFLGGLLALFTPCVWPIIPMTVSFFLKRSKDKKKGIRDAWTYGASIVVIYVALGLAITLIFGASALNALSTNAIFNILFFLMLVIFAASFFGAFEIRLPSKWGNAVDSKAESTTGLLSIFLMAFTLSLVSFSCTGPIIGFLLVQVSTTGSVVAPAIGMLGFAIALALPFTLFALFPSWLKSMPKSGGWMNVIKVTLGFLELAFALKFLSVADLAYGWRLLDRETFLALWIVIFALLGFYLLGKIKFPHDDDDNKVGVTRFFMALISLAFAVYMVPGLWGAPLKAVSAFAPPMQTQDFNLYKNEVHAKFDDYDLGMEYARLNGKPVMLDFTGYGCVNCRKMEAAVWTDPKVSDLINNDYVLITLYVDNKTPLTEPVKIIENGTERTLRTVGDKWSYLQRVKFGANAQPFYVLLDNQGKPLNKSYAYNEDIPKYIEFLQTGLENYKKEK</sequence>
<dbReference type="AlphaFoldDB" id="A0AAI9S8D7"/>
<keyword evidence="5 8" id="KW-1133">Transmembrane helix</keyword>
<feature type="transmembrane region" description="Helical" evidence="8">
    <location>
        <begin position="434"/>
        <end position="452"/>
    </location>
</feature>
<feature type="region of interest" description="Disordered" evidence="7">
    <location>
        <begin position="159"/>
        <end position="192"/>
    </location>
</feature>
<evidence type="ECO:0000256" key="2">
    <source>
        <dbReference type="ARBA" id="ARBA00022475"/>
    </source>
</evidence>
<accession>A0AAI9S8D7</accession>
<evidence type="ECO:0000256" key="6">
    <source>
        <dbReference type="ARBA" id="ARBA00023136"/>
    </source>
</evidence>
<feature type="transmembrane region" description="Helical" evidence="8">
    <location>
        <begin position="503"/>
        <end position="525"/>
    </location>
</feature>
<dbReference type="EMBL" id="VYQC01000001">
    <property type="protein sequence ID" value="KAA9050825.1"/>
    <property type="molecule type" value="Genomic_DNA"/>
</dbReference>
<keyword evidence="6 8" id="KW-0472">Membrane</keyword>
<feature type="transmembrane region" description="Helical" evidence="8">
    <location>
        <begin position="241"/>
        <end position="265"/>
    </location>
</feature>
<feature type="domain" description="Thioredoxin" evidence="10">
    <location>
        <begin position="526"/>
        <end position="692"/>
    </location>
</feature>
<dbReference type="PANTHER" id="PTHR32234">
    <property type="entry name" value="THIOL:DISULFIDE INTERCHANGE PROTEIN DSBD"/>
    <property type="match status" value="1"/>
</dbReference>
<dbReference type="GO" id="GO:0017004">
    <property type="term" value="P:cytochrome complex assembly"/>
    <property type="evidence" value="ECO:0007669"/>
    <property type="project" value="UniProtKB-KW"/>
</dbReference>
<feature type="transmembrane region" description="Helical" evidence="8">
    <location>
        <begin position="472"/>
        <end position="491"/>
    </location>
</feature>
<dbReference type="GO" id="GO:0015035">
    <property type="term" value="F:protein-disulfide reductase activity"/>
    <property type="evidence" value="ECO:0007669"/>
    <property type="project" value="TreeGrafter"/>
</dbReference>
<evidence type="ECO:0000259" key="10">
    <source>
        <dbReference type="PROSITE" id="PS51352"/>
    </source>
</evidence>
<evidence type="ECO:0000256" key="3">
    <source>
        <dbReference type="ARBA" id="ARBA00022692"/>
    </source>
</evidence>
<dbReference type="GO" id="GO:0045454">
    <property type="term" value="P:cell redox homeostasis"/>
    <property type="evidence" value="ECO:0007669"/>
    <property type="project" value="TreeGrafter"/>
</dbReference>
<feature type="transmembrane region" description="Helical" evidence="8">
    <location>
        <begin position="286"/>
        <end position="308"/>
    </location>
</feature>